<name>A0A1M5HQF8_9ACTN</name>
<feature type="compositionally biased region" description="Basic and acidic residues" evidence="6">
    <location>
        <begin position="23"/>
        <end position="34"/>
    </location>
</feature>
<comment type="subcellular location">
    <subcellularLocation>
        <location evidence="1">Membrane</location>
        <topology evidence="1">Multi-pass membrane protein</topology>
    </subcellularLocation>
</comment>
<evidence type="ECO:0000256" key="5">
    <source>
        <dbReference type="ARBA" id="ARBA00023136"/>
    </source>
</evidence>
<organism evidence="9 10">
    <name type="scientific">Geodermatophilus nigrescens</name>
    <dbReference type="NCBI Taxonomy" id="1070870"/>
    <lineage>
        <taxon>Bacteria</taxon>
        <taxon>Bacillati</taxon>
        <taxon>Actinomycetota</taxon>
        <taxon>Actinomycetes</taxon>
        <taxon>Geodermatophilales</taxon>
        <taxon>Geodermatophilaceae</taxon>
        <taxon>Geodermatophilus</taxon>
    </lineage>
</organism>
<feature type="domain" description="GtrA/DPMS transmembrane" evidence="8">
    <location>
        <begin position="56"/>
        <end position="181"/>
    </location>
</feature>
<evidence type="ECO:0000256" key="1">
    <source>
        <dbReference type="ARBA" id="ARBA00004141"/>
    </source>
</evidence>
<evidence type="ECO:0000313" key="9">
    <source>
        <dbReference type="EMBL" id="SHG18201.1"/>
    </source>
</evidence>
<dbReference type="InterPro" id="IPR007267">
    <property type="entry name" value="GtrA_DPMS_TM"/>
</dbReference>
<comment type="similarity">
    <text evidence="2">Belongs to the GtrA family.</text>
</comment>
<keyword evidence="10" id="KW-1185">Reference proteome</keyword>
<keyword evidence="5 7" id="KW-0472">Membrane</keyword>
<dbReference type="InterPro" id="IPR051401">
    <property type="entry name" value="GtrA_CellWall_Glycosyl"/>
</dbReference>
<gene>
    <name evidence="9" type="ORF">SAMN05444351_1695</name>
</gene>
<dbReference type="EMBL" id="FQVX01000002">
    <property type="protein sequence ID" value="SHG18201.1"/>
    <property type="molecule type" value="Genomic_DNA"/>
</dbReference>
<dbReference type="GO" id="GO:0000271">
    <property type="term" value="P:polysaccharide biosynthetic process"/>
    <property type="evidence" value="ECO:0007669"/>
    <property type="project" value="InterPro"/>
</dbReference>
<keyword evidence="3 7" id="KW-0812">Transmembrane</keyword>
<dbReference type="PANTHER" id="PTHR38459:SF1">
    <property type="entry name" value="PROPHAGE BACTOPRENOL-LINKED GLUCOSE TRANSLOCASE HOMOLOG"/>
    <property type="match status" value="1"/>
</dbReference>
<proteinExistence type="inferred from homology"/>
<dbReference type="PANTHER" id="PTHR38459">
    <property type="entry name" value="PROPHAGE BACTOPRENOL-LINKED GLUCOSE TRANSLOCASE HOMOLOG"/>
    <property type="match status" value="1"/>
</dbReference>
<evidence type="ECO:0000256" key="7">
    <source>
        <dbReference type="SAM" id="Phobius"/>
    </source>
</evidence>
<feature type="region of interest" description="Disordered" evidence="6">
    <location>
        <begin position="1"/>
        <end position="46"/>
    </location>
</feature>
<dbReference type="GO" id="GO:0005886">
    <property type="term" value="C:plasma membrane"/>
    <property type="evidence" value="ECO:0007669"/>
    <property type="project" value="TreeGrafter"/>
</dbReference>
<reference evidence="9 10" key="1">
    <citation type="submission" date="2016-11" db="EMBL/GenBank/DDBJ databases">
        <authorList>
            <person name="Jaros S."/>
            <person name="Januszkiewicz K."/>
            <person name="Wedrychowicz H."/>
        </authorList>
    </citation>
    <scope>NUCLEOTIDE SEQUENCE [LARGE SCALE GENOMIC DNA]</scope>
    <source>
        <strain evidence="9 10">DSM 45408</strain>
    </source>
</reference>
<dbReference type="STRING" id="1070870.SAMN05444351_1695"/>
<dbReference type="RefSeq" id="WP_083628493.1">
    <property type="nucleotide sequence ID" value="NZ_FQVX01000002.1"/>
</dbReference>
<feature type="transmembrane region" description="Helical" evidence="7">
    <location>
        <begin position="123"/>
        <end position="146"/>
    </location>
</feature>
<feature type="transmembrane region" description="Helical" evidence="7">
    <location>
        <begin position="158"/>
        <end position="175"/>
    </location>
</feature>
<evidence type="ECO:0000256" key="3">
    <source>
        <dbReference type="ARBA" id="ARBA00022692"/>
    </source>
</evidence>
<evidence type="ECO:0000313" key="10">
    <source>
        <dbReference type="Proteomes" id="UP000184471"/>
    </source>
</evidence>
<keyword evidence="4 7" id="KW-1133">Transmembrane helix</keyword>
<evidence type="ECO:0000256" key="2">
    <source>
        <dbReference type="ARBA" id="ARBA00009399"/>
    </source>
</evidence>
<feature type="transmembrane region" description="Helical" evidence="7">
    <location>
        <begin position="93"/>
        <end position="111"/>
    </location>
</feature>
<sequence length="187" mass="19858">MRGTPAEVSHEGAAGPVSTPGGEEGRPPDGRRPAADGPVPPSHGRGRALGREASGFAVVGAVGLLVDIGGYNLLVHLGGNGVLDDQPLVAKTLSLVAGTSVAYVGNRFWTYRDRPRGRLAREYVLYMALSSVALVISLLCLWASRYVLDLRSPVADNVSANVVGLVLGSLFRFVTYRRFVFPEERTA</sequence>
<dbReference type="OrthoDB" id="9807815at2"/>
<feature type="transmembrane region" description="Helical" evidence="7">
    <location>
        <begin position="53"/>
        <end position="73"/>
    </location>
</feature>
<evidence type="ECO:0000256" key="4">
    <source>
        <dbReference type="ARBA" id="ARBA00022989"/>
    </source>
</evidence>
<accession>A0A1M5HQF8</accession>
<protein>
    <submittedName>
        <fullName evidence="9">Putative flippase GtrA (Transmembrane translocase of bactoprenol-linked glucose)</fullName>
    </submittedName>
</protein>
<dbReference type="AlphaFoldDB" id="A0A1M5HQF8"/>
<evidence type="ECO:0000259" key="8">
    <source>
        <dbReference type="Pfam" id="PF04138"/>
    </source>
</evidence>
<evidence type="ECO:0000256" key="6">
    <source>
        <dbReference type="SAM" id="MobiDB-lite"/>
    </source>
</evidence>
<dbReference type="Proteomes" id="UP000184471">
    <property type="component" value="Unassembled WGS sequence"/>
</dbReference>
<dbReference type="Pfam" id="PF04138">
    <property type="entry name" value="GtrA_DPMS_TM"/>
    <property type="match status" value="1"/>
</dbReference>